<protein>
    <submittedName>
        <fullName evidence="2">Uncharacterized protein</fullName>
    </submittedName>
</protein>
<name>A0A4R6RTD9_9MICO</name>
<evidence type="ECO:0000313" key="3">
    <source>
        <dbReference type="Proteomes" id="UP000295601"/>
    </source>
</evidence>
<sequence length="270" mass="30297">MSNITRRQDQGLGKTAAGGSGGSFASHDRASAAAPPAQSVQRTPEQYASLVRQAEKTQQHFLDMQKKLQQQSEQLYDMQVAAHVKQQYPDAHTFEMLENGDGENCWSFSEITRSDGSSIDISDDDDDFFTELALDSPRPVPYSKREYATHSVDLDEALAADLTGLHRRYIDTDGEFDDNSFSRLWSNMRSSGDVIGNVRSRGDFEQELRTHLGESANEMNDGERVTFFEDGDIDAWVDEAMERYESGRPNDDEDSHAFFDAIHAARPADH</sequence>
<dbReference type="Proteomes" id="UP000295601">
    <property type="component" value="Unassembled WGS sequence"/>
</dbReference>
<feature type="compositionally biased region" description="Low complexity" evidence="1">
    <location>
        <begin position="31"/>
        <end position="42"/>
    </location>
</feature>
<reference evidence="2 3" key="1">
    <citation type="submission" date="2019-03" db="EMBL/GenBank/DDBJ databases">
        <title>Genomic analyses of the natural microbiome of Caenorhabditis elegans.</title>
        <authorList>
            <person name="Samuel B."/>
        </authorList>
    </citation>
    <scope>NUCLEOTIDE SEQUENCE [LARGE SCALE GENOMIC DNA]</scope>
    <source>
        <strain evidence="2 3">JUb18</strain>
    </source>
</reference>
<dbReference type="RefSeq" id="WP_133617831.1">
    <property type="nucleotide sequence ID" value="NZ_SNYA01000009.1"/>
</dbReference>
<comment type="caution">
    <text evidence="2">The sequence shown here is derived from an EMBL/GenBank/DDBJ whole genome shotgun (WGS) entry which is preliminary data.</text>
</comment>
<feature type="region of interest" description="Disordered" evidence="1">
    <location>
        <begin position="1"/>
        <end position="46"/>
    </location>
</feature>
<evidence type="ECO:0000313" key="2">
    <source>
        <dbReference type="EMBL" id="TDP89587.1"/>
    </source>
</evidence>
<proteinExistence type="predicted"/>
<dbReference type="EMBL" id="SNYA01000009">
    <property type="protein sequence ID" value="TDP89587.1"/>
    <property type="molecule type" value="Genomic_DNA"/>
</dbReference>
<keyword evidence="3" id="KW-1185">Reference proteome</keyword>
<evidence type="ECO:0000256" key="1">
    <source>
        <dbReference type="SAM" id="MobiDB-lite"/>
    </source>
</evidence>
<feature type="region of interest" description="Disordered" evidence="1">
    <location>
        <begin position="244"/>
        <end position="270"/>
    </location>
</feature>
<dbReference type="AlphaFoldDB" id="A0A4R6RTD9"/>
<accession>A0A4R6RTD9</accession>
<gene>
    <name evidence="2" type="ORF">EDF62_3340</name>
</gene>
<organism evidence="2 3">
    <name type="scientific">Leucobacter luti</name>
    <dbReference type="NCBI Taxonomy" id="340320"/>
    <lineage>
        <taxon>Bacteria</taxon>
        <taxon>Bacillati</taxon>
        <taxon>Actinomycetota</taxon>
        <taxon>Actinomycetes</taxon>
        <taxon>Micrococcales</taxon>
        <taxon>Microbacteriaceae</taxon>
        <taxon>Leucobacter</taxon>
    </lineage>
</organism>